<evidence type="ECO:0000256" key="1">
    <source>
        <dbReference type="ARBA" id="ARBA00022801"/>
    </source>
</evidence>
<dbReference type="Pfam" id="PF01339">
    <property type="entry name" value="CheB_methylest"/>
    <property type="match status" value="1"/>
</dbReference>
<name>A0ABV2ABR4_9GAMM</name>
<comment type="caution">
    <text evidence="6">The sequence shown here is derived from an EMBL/GenBank/DDBJ whole genome shotgun (WGS) entry which is preliminary data.</text>
</comment>
<dbReference type="Gene3D" id="3.40.50.180">
    <property type="entry name" value="Methylesterase CheB, C-terminal domain"/>
    <property type="match status" value="1"/>
</dbReference>
<dbReference type="PROSITE" id="PS50122">
    <property type="entry name" value="CHEB"/>
    <property type="match status" value="1"/>
</dbReference>
<keyword evidence="1 4" id="KW-0378">Hydrolase</keyword>
<evidence type="ECO:0000313" key="6">
    <source>
        <dbReference type="EMBL" id="MES0874336.1"/>
    </source>
</evidence>
<dbReference type="EC" id="3.1.1.61" evidence="2"/>
<evidence type="ECO:0000259" key="5">
    <source>
        <dbReference type="PROSITE" id="PS50122"/>
    </source>
</evidence>
<feature type="domain" description="CheB-type methylesterase" evidence="5">
    <location>
        <begin position="3"/>
        <end position="190"/>
    </location>
</feature>
<feature type="active site" evidence="4">
    <location>
        <position position="13"/>
    </location>
</feature>
<dbReference type="CDD" id="cd16433">
    <property type="entry name" value="CheB"/>
    <property type="match status" value="1"/>
</dbReference>
<protein>
    <recommendedName>
        <fullName evidence="2">protein-glutamate methylesterase</fullName>
        <ecNumber evidence="2">3.1.1.61</ecNumber>
    </recommendedName>
</protein>
<keyword evidence="7" id="KW-1185">Reference proteome</keyword>
<proteinExistence type="predicted"/>
<keyword evidence="4" id="KW-0145">Chemotaxis</keyword>
<feature type="active site" evidence="4">
    <location>
        <position position="40"/>
    </location>
</feature>
<evidence type="ECO:0000256" key="4">
    <source>
        <dbReference type="PROSITE-ProRule" id="PRU00050"/>
    </source>
</evidence>
<gene>
    <name evidence="6" type="ORF">ABSH63_10025</name>
</gene>
<dbReference type="PANTHER" id="PTHR42872">
    <property type="entry name" value="PROTEIN-GLUTAMATE METHYLESTERASE/PROTEIN-GLUTAMINE GLUTAMINASE"/>
    <property type="match status" value="1"/>
</dbReference>
<dbReference type="SUPFAM" id="SSF52738">
    <property type="entry name" value="Methylesterase CheB, C-terminal domain"/>
    <property type="match status" value="1"/>
</dbReference>
<dbReference type="EMBL" id="JBEPIJ010000010">
    <property type="protein sequence ID" value="MES0874336.1"/>
    <property type="molecule type" value="Genomic_DNA"/>
</dbReference>
<evidence type="ECO:0000313" key="7">
    <source>
        <dbReference type="Proteomes" id="UP001465331"/>
    </source>
</evidence>
<comment type="catalytic activity">
    <reaction evidence="3">
        <text>[protein]-L-glutamate 5-O-methyl ester + H2O = L-glutamyl-[protein] + methanol + H(+)</text>
        <dbReference type="Rhea" id="RHEA:23236"/>
        <dbReference type="Rhea" id="RHEA-COMP:10208"/>
        <dbReference type="Rhea" id="RHEA-COMP:10311"/>
        <dbReference type="ChEBI" id="CHEBI:15377"/>
        <dbReference type="ChEBI" id="CHEBI:15378"/>
        <dbReference type="ChEBI" id="CHEBI:17790"/>
        <dbReference type="ChEBI" id="CHEBI:29973"/>
        <dbReference type="ChEBI" id="CHEBI:82795"/>
        <dbReference type="EC" id="3.1.1.61"/>
    </reaction>
</comment>
<organism evidence="6 7">
    <name type="scientific">Sinimarinibacterium thermocellulolyticum</name>
    <dbReference type="NCBI Taxonomy" id="3170016"/>
    <lineage>
        <taxon>Bacteria</taxon>
        <taxon>Pseudomonadati</taxon>
        <taxon>Pseudomonadota</taxon>
        <taxon>Gammaproteobacteria</taxon>
        <taxon>Nevskiales</taxon>
        <taxon>Nevskiaceae</taxon>
        <taxon>Sinimarinibacterium</taxon>
    </lineage>
</organism>
<feature type="active site" evidence="4">
    <location>
        <position position="133"/>
    </location>
</feature>
<dbReference type="InterPro" id="IPR000673">
    <property type="entry name" value="Sig_transdc_resp-reg_Me-estase"/>
</dbReference>
<dbReference type="Proteomes" id="UP001465331">
    <property type="component" value="Unassembled WGS sequence"/>
</dbReference>
<dbReference type="PANTHER" id="PTHR42872:SF6">
    <property type="entry name" value="PROTEIN-GLUTAMATE METHYLESTERASE_PROTEIN-GLUTAMINE GLUTAMINASE"/>
    <property type="match status" value="1"/>
</dbReference>
<sequence length="190" mass="19553">MAELPHVIAIGASAGGVTALRRLLGALRPPFAAAVVVVLHIRESTVDALVGVLARDCRLPVVEALAGERIEAGRVHLAPGNYHLLIERDGCFALSVDDRVHHARPSVDVLFASAADACGARLTGVVLTGSNDDGAQGLAAIRARGGTALVQAPHEAEAPQMPAAALRIAGADATLPLDDIALRLNQAFHA</sequence>
<evidence type="ECO:0000256" key="2">
    <source>
        <dbReference type="ARBA" id="ARBA00039140"/>
    </source>
</evidence>
<evidence type="ECO:0000256" key="3">
    <source>
        <dbReference type="ARBA" id="ARBA00048267"/>
    </source>
</evidence>
<dbReference type="RefSeq" id="WP_352889466.1">
    <property type="nucleotide sequence ID" value="NZ_JBEPIJ010000010.1"/>
</dbReference>
<dbReference type="InterPro" id="IPR035909">
    <property type="entry name" value="CheB_C"/>
</dbReference>
<accession>A0ABV2ABR4</accession>
<reference evidence="6 7" key="1">
    <citation type="submission" date="2024-06" db="EMBL/GenBank/DDBJ databases">
        <authorList>
            <person name="Li Z."/>
            <person name="Jiang Y."/>
        </authorList>
    </citation>
    <scope>NUCLEOTIDE SEQUENCE [LARGE SCALE GENOMIC DNA]</scope>
    <source>
        <strain evidence="6 7">HSW-8</strain>
    </source>
</reference>